<gene>
    <name evidence="2" type="ORF">OBBRIDRAFT_807799</name>
</gene>
<accession>A0A8E2AMM9</accession>
<feature type="compositionally biased region" description="Basic and acidic residues" evidence="1">
    <location>
        <begin position="139"/>
        <end position="153"/>
    </location>
</feature>
<proteinExistence type="predicted"/>
<feature type="region of interest" description="Disordered" evidence="1">
    <location>
        <begin position="99"/>
        <end position="178"/>
    </location>
</feature>
<evidence type="ECO:0000313" key="2">
    <source>
        <dbReference type="EMBL" id="OCH85040.1"/>
    </source>
</evidence>
<feature type="compositionally biased region" description="Polar residues" evidence="1">
    <location>
        <begin position="290"/>
        <end position="317"/>
    </location>
</feature>
<organism evidence="2 3">
    <name type="scientific">Obba rivulosa</name>
    <dbReference type="NCBI Taxonomy" id="1052685"/>
    <lineage>
        <taxon>Eukaryota</taxon>
        <taxon>Fungi</taxon>
        <taxon>Dikarya</taxon>
        <taxon>Basidiomycota</taxon>
        <taxon>Agaricomycotina</taxon>
        <taxon>Agaricomycetes</taxon>
        <taxon>Polyporales</taxon>
        <taxon>Gelatoporiaceae</taxon>
        <taxon>Obba</taxon>
    </lineage>
</organism>
<evidence type="ECO:0000256" key="1">
    <source>
        <dbReference type="SAM" id="MobiDB-lite"/>
    </source>
</evidence>
<evidence type="ECO:0000313" key="3">
    <source>
        <dbReference type="Proteomes" id="UP000250043"/>
    </source>
</evidence>
<dbReference type="Proteomes" id="UP000250043">
    <property type="component" value="Unassembled WGS sequence"/>
</dbReference>
<dbReference type="AlphaFoldDB" id="A0A8E2AMM9"/>
<dbReference type="EMBL" id="KV722612">
    <property type="protein sequence ID" value="OCH85040.1"/>
    <property type="molecule type" value="Genomic_DNA"/>
</dbReference>
<reference evidence="2 3" key="1">
    <citation type="submission" date="2016-07" db="EMBL/GenBank/DDBJ databases">
        <title>Draft genome of the white-rot fungus Obba rivulosa 3A-2.</title>
        <authorList>
            <consortium name="DOE Joint Genome Institute"/>
            <person name="Miettinen O."/>
            <person name="Riley R."/>
            <person name="Acob R."/>
            <person name="Barry K."/>
            <person name="Cullen D."/>
            <person name="De Vries R."/>
            <person name="Hainaut M."/>
            <person name="Hatakka A."/>
            <person name="Henrissat B."/>
            <person name="Hilden K."/>
            <person name="Kuo R."/>
            <person name="Labutti K."/>
            <person name="Lipzen A."/>
            <person name="Makela M.R."/>
            <person name="Sandor L."/>
            <person name="Spatafora J.W."/>
            <person name="Grigoriev I.V."/>
            <person name="Hibbett D.S."/>
        </authorList>
    </citation>
    <scope>NUCLEOTIDE SEQUENCE [LARGE SCALE GENOMIC DNA]</scope>
    <source>
        <strain evidence="2 3">3A-2</strain>
    </source>
</reference>
<keyword evidence="3" id="KW-1185">Reference proteome</keyword>
<feature type="compositionally biased region" description="Basic and acidic residues" evidence="1">
    <location>
        <begin position="168"/>
        <end position="178"/>
    </location>
</feature>
<feature type="region of interest" description="Disordered" evidence="1">
    <location>
        <begin position="279"/>
        <end position="317"/>
    </location>
</feature>
<name>A0A8E2AMM9_9APHY</name>
<feature type="region of interest" description="Disordered" evidence="1">
    <location>
        <begin position="1"/>
        <end position="85"/>
    </location>
</feature>
<sequence>MPKTKLPSTPRRRVRFRTPSPLASTNDMAVPSMLLSPQRLAGLRSISRESGGPVTSGVSPPATPRTPRRLARLNPPPERSDGPSAADLHLMALGLPTGRTGLTPSINRISVGPLSPRPPLPSLRRTEGRRPPLSGKIGEIAREYDRIRREHGFRSPSPETAARRLKAEKREAKKERKMLERQIRKKQLIKLLLRKRREDAERAEIERELARGTSESPVVVGFPEAVDADAVEDAPAPLEAGVLPKRLTRGEKKARMGMSLSSITERGVERDAEFWLRSVPTGQEARSEHTQTTAGTSVQDSQPEFIQGSSKGNVRWR</sequence>
<protein>
    <submittedName>
        <fullName evidence="2">Uncharacterized protein</fullName>
    </submittedName>
</protein>